<evidence type="ECO:0000256" key="4">
    <source>
        <dbReference type="ARBA" id="ARBA00022679"/>
    </source>
</evidence>
<dbReference type="PROSITE" id="PS01245">
    <property type="entry name" value="RIO1"/>
    <property type="match status" value="1"/>
</dbReference>
<dbReference type="Proteomes" id="UP000722459">
    <property type="component" value="Unassembled WGS sequence"/>
</dbReference>
<name>A0A8T5GEV1_9ARCH</name>
<reference evidence="13" key="1">
    <citation type="journal article" date="2021" name="ISME J.">
        <title>Mercury methylation by metabolically versatile and cosmopolitan marine bacteria.</title>
        <authorList>
            <person name="Lin H."/>
            <person name="Ascher D.B."/>
            <person name="Myung Y."/>
            <person name="Lamborg C.H."/>
            <person name="Hallam S.J."/>
            <person name="Gionfriddo C.M."/>
            <person name="Holt K.E."/>
            <person name="Moreau J.W."/>
        </authorList>
    </citation>
    <scope>NUCLEOTIDE SEQUENCE</scope>
    <source>
        <strain evidence="13">SI075_bin30</strain>
    </source>
</reference>
<evidence type="ECO:0000256" key="9">
    <source>
        <dbReference type="ARBA" id="ARBA00022842"/>
    </source>
</evidence>
<keyword evidence="8" id="KW-0067">ATP-binding</keyword>
<dbReference type="CDD" id="cd05145">
    <property type="entry name" value="RIO1_like"/>
    <property type="match status" value="1"/>
</dbReference>
<evidence type="ECO:0000256" key="6">
    <source>
        <dbReference type="ARBA" id="ARBA00022741"/>
    </source>
</evidence>
<dbReference type="Gene3D" id="1.10.510.10">
    <property type="entry name" value="Transferase(Phosphotransferase) domain 1"/>
    <property type="match status" value="1"/>
</dbReference>
<dbReference type="Gene3D" id="3.30.200.20">
    <property type="entry name" value="Phosphorylase Kinase, domain 1"/>
    <property type="match status" value="1"/>
</dbReference>
<evidence type="ECO:0000256" key="8">
    <source>
        <dbReference type="ARBA" id="ARBA00022840"/>
    </source>
</evidence>
<comment type="similarity">
    <text evidence="1">Belongs to the protein kinase superfamily. RIO-type Ser/Thr kinase family.</text>
</comment>
<evidence type="ECO:0000256" key="11">
    <source>
        <dbReference type="ARBA" id="ARBA00048679"/>
    </source>
</evidence>
<keyword evidence="3" id="KW-0723">Serine/threonine-protein kinase</keyword>
<evidence type="ECO:0000256" key="5">
    <source>
        <dbReference type="ARBA" id="ARBA00022723"/>
    </source>
</evidence>
<evidence type="ECO:0000256" key="10">
    <source>
        <dbReference type="ARBA" id="ARBA00047899"/>
    </source>
</evidence>
<feature type="domain" description="RIO kinase" evidence="12">
    <location>
        <begin position="17"/>
        <end position="246"/>
    </location>
</feature>
<dbReference type="SUPFAM" id="SSF56112">
    <property type="entry name" value="Protein kinase-like (PK-like)"/>
    <property type="match status" value="1"/>
</dbReference>
<dbReference type="EC" id="2.7.11.1" evidence="2"/>
<dbReference type="GO" id="GO:0046872">
    <property type="term" value="F:metal ion binding"/>
    <property type="evidence" value="ECO:0007669"/>
    <property type="project" value="UniProtKB-KW"/>
</dbReference>
<evidence type="ECO:0000256" key="3">
    <source>
        <dbReference type="ARBA" id="ARBA00022527"/>
    </source>
</evidence>
<dbReference type="InterPro" id="IPR018935">
    <property type="entry name" value="RIO_kinase_CS"/>
</dbReference>
<keyword evidence="6" id="KW-0547">Nucleotide-binding</keyword>
<comment type="catalytic activity">
    <reaction evidence="10">
        <text>L-threonyl-[protein] + ATP = O-phospho-L-threonyl-[protein] + ADP + H(+)</text>
        <dbReference type="Rhea" id="RHEA:46608"/>
        <dbReference type="Rhea" id="RHEA-COMP:11060"/>
        <dbReference type="Rhea" id="RHEA-COMP:11605"/>
        <dbReference type="ChEBI" id="CHEBI:15378"/>
        <dbReference type="ChEBI" id="CHEBI:30013"/>
        <dbReference type="ChEBI" id="CHEBI:30616"/>
        <dbReference type="ChEBI" id="CHEBI:61977"/>
        <dbReference type="ChEBI" id="CHEBI:456216"/>
        <dbReference type="EC" id="2.7.11.1"/>
    </reaction>
</comment>
<keyword evidence="7 13" id="KW-0418">Kinase</keyword>
<evidence type="ECO:0000313" key="14">
    <source>
        <dbReference type="Proteomes" id="UP000722459"/>
    </source>
</evidence>
<dbReference type="InterPro" id="IPR018934">
    <property type="entry name" value="RIO_dom"/>
</dbReference>
<dbReference type="PANTHER" id="PTHR45723">
    <property type="entry name" value="SERINE/THREONINE-PROTEIN KINASE RIO1"/>
    <property type="match status" value="1"/>
</dbReference>
<dbReference type="InterPro" id="IPR051272">
    <property type="entry name" value="RIO-type_Ser/Thr_kinase"/>
</dbReference>
<sequence>MDAEDKFDRDEKKYIKNKQARKVFDDVFDKETIATITELARKKYFDEVEFVISTGKEGNVFRCNSGKNFYALKIYKIETSDFKHMSDYIIGDERFKDVRKDKFEIVKAWTRKEFRNLEELSRARVRVPLPIAFARNCLVMEFIGVDGVAAPRAKDKVFLDMEEKYEIVCKYMAKMVKKKLVHADLSEYNILNNDEELVVIDVGQSVSTLHPKAKEFFERDVRNMSRWFKRHGVDTNEKKMYTDIKAKK</sequence>
<evidence type="ECO:0000256" key="1">
    <source>
        <dbReference type="ARBA" id="ARBA00009196"/>
    </source>
</evidence>
<evidence type="ECO:0000256" key="7">
    <source>
        <dbReference type="ARBA" id="ARBA00022777"/>
    </source>
</evidence>
<dbReference type="Pfam" id="PF01163">
    <property type="entry name" value="RIO1"/>
    <property type="match status" value="1"/>
</dbReference>
<dbReference type="InterPro" id="IPR000687">
    <property type="entry name" value="RIO_kinase"/>
</dbReference>
<comment type="caution">
    <text evidence="13">The sequence shown here is derived from an EMBL/GenBank/DDBJ whole genome shotgun (WGS) entry which is preliminary data.</text>
</comment>
<protein>
    <recommendedName>
        <fullName evidence="2">non-specific serine/threonine protein kinase</fullName>
        <ecNumber evidence="2">2.7.11.1</ecNumber>
    </recommendedName>
</protein>
<keyword evidence="5" id="KW-0479">Metal-binding</keyword>
<evidence type="ECO:0000259" key="12">
    <source>
        <dbReference type="SMART" id="SM00090"/>
    </source>
</evidence>
<gene>
    <name evidence="13" type="ORF">HON47_00635</name>
</gene>
<dbReference type="AlphaFoldDB" id="A0A8T5GEV1"/>
<proteinExistence type="inferred from homology"/>
<keyword evidence="4" id="KW-0808">Transferase</keyword>
<dbReference type="EMBL" id="JABJNZ010000012">
    <property type="protein sequence ID" value="MBT4870066.1"/>
    <property type="molecule type" value="Genomic_DNA"/>
</dbReference>
<comment type="catalytic activity">
    <reaction evidence="11">
        <text>L-seryl-[protein] + ATP = O-phospho-L-seryl-[protein] + ADP + H(+)</text>
        <dbReference type="Rhea" id="RHEA:17989"/>
        <dbReference type="Rhea" id="RHEA-COMP:9863"/>
        <dbReference type="Rhea" id="RHEA-COMP:11604"/>
        <dbReference type="ChEBI" id="CHEBI:15378"/>
        <dbReference type="ChEBI" id="CHEBI:29999"/>
        <dbReference type="ChEBI" id="CHEBI:30616"/>
        <dbReference type="ChEBI" id="CHEBI:83421"/>
        <dbReference type="ChEBI" id="CHEBI:456216"/>
        <dbReference type="EC" id="2.7.11.1"/>
    </reaction>
</comment>
<dbReference type="GO" id="GO:0005524">
    <property type="term" value="F:ATP binding"/>
    <property type="evidence" value="ECO:0007669"/>
    <property type="project" value="UniProtKB-KW"/>
</dbReference>
<dbReference type="GO" id="GO:0004674">
    <property type="term" value="F:protein serine/threonine kinase activity"/>
    <property type="evidence" value="ECO:0007669"/>
    <property type="project" value="UniProtKB-KW"/>
</dbReference>
<dbReference type="InterPro" id="IPR011009">
    <property type="entry name" value="Kinase-like_dom_sf"/>
</dbReference>
<evidence type="ECO:0000313" key="13">
    <source>
        <dbReference type="EMBL" id="MBT4870066.1"/>
    </source>
</evidence>
<accession>A0A8T5GEV1</accession>
<organism evidence="13 14">
    <name type="scientific">Candidatus Iainarchaeum sp</name>
    <dbReference type="NCBI Taxonomy" id="3101447"/>
    <lineage>
        <taxon>Archaea</taxon>
        <taxon>Candidatus Iainarchaeota</taxon>
        <taxon>Candidatus Iainarchaeia</taxon>
        <taxon>Candidatus Iainarchaeales</taxon>
        <taxon>Candidatus Iainarchaeaceae</taxon>
        <taxon>Candidatus Iainarchaeum</taxon>
    </lineage>
</organism>
<evidence type="ECO:0000256" key="2">
    <source>
        <dbReference type="ARBA" id="ARBA00012513"/>
    </source>
</evidence>
<dbReference type="SMART" id="SM00090">
    <property type="entry name" value="RIO"/>
    <property type="match status" value="1"/>
</dbReference>
<keyword evidence="9" id="KW-0460">Magnesium</keyword>